<organism evidence="3 4">
    <name type="scientific">Martelella radicis</name>
    <dbReference type="NCBI Taxonomy" id="1397476"/>
    <lineage>
        <taxon>Bacteria</taxon>
        <taxon>Pseudomonadati</taxon>
        <taxon>Pseudomonadota</taxon>
        <taxon>Alphaproteobacteria</taxon>
        <taxon>Hyphomicrobiales</taxon>
        <taxon>Aurantimonadaceae</taxon>
        <taxon>Martelella</taxon>
    </lineage>
</organism>
<evidence type="ECO:0000256" key="1">
    <source>
        <dbReference type="ARBA" id="ARBA00023125"/>
    </source>
</evidence>
<dbReference type="SMART" id="SM00422">
    <property type="entry name" value="HTH_MERR"/>
    <property type="match status" value="1"/>
</dbReference>
<dbReference type="GO" id="GO:0003677">
    <property type="term" value="F:DNA binding"/>
    <property type="evidence" value="ECO:0007669"/>
    <property type="project" value="UniProtKB-KW"/>
</dbReference>
<feature type="domain" description="HTH merR-type" evidence="2">
    <location>
        <begin position="1"/>
        <end position="70"/>
    </location>
</feature>
<reference evidence="3 4" key="1">
    <citation type="submission" date="2020-08" db="EMBL/GenBank/DDBJ databases">
        <title>Genomic Encyclopedia of Type Strains, Phase IV (KMG-IV): sequencing the most valuable type-strain genomes for metagenomic binning, comparative biology and taxonomic classification.</title>
        <authorList>
            <person name="Goeker M."/>
        </authorList>
    </citation>
    <scope>NUCLEOTIDE SEQUENCE [LARGE SCALE GENOMIC DNA]</scope>
    <source>
        <strain evidence="3 4">DSM 28101</strain>
    </source>
</reference>
<dbReference type="PROSITE" id="PS50937">
    <property type="entry name" value="HTH_MERR_2"/>
    <property type="match status" value="1"/>
</dbReference>
<dbReference type="SUPFAM" id="SSF46955">
    <property type="entry name" value="Putative DNA-binding domain"/>
    <property type="match status" value="1"/>
</dbReference>
<dbReference type="EMBL" id="JACIDZ010000033">
    <property type="protein sequence ID" value="MBB4124714.1"/>
    <property type="molecule type" value="Genomic_DNA"/>
</dbReference>
<dbReference type="Pfam" id="PF13411">
    <property type="entry name" value="MerR_1"/>
    <property type="match status" value="1"/>
</dbReference>
<evidence type="ECO:0000313" key="4">
    <source>
        <dbReference type="Proteomes" id="UP000530571"/>
    </source>
</evidence>
<dbReference type="Proteomes" id="UP000530571">
    <property type="component" value="Unassembled WGS sequence"/>
</dbReference>
<dbReference type="RefSeq" id="WP_183491619.1">
    <property type="nucleotide sequence ID" value="NZ_JACIDZ010000033.1"/>
</dbReference>
<keyword evidence="4" id="KW-1185">Reference proteome</keyword>
<dbReference type="Gene3D" id="1.10.1660.10">
    <property type="match status" value="1"/>
</dbReference>
<proteinExistence type="predicted"/>
<dbReference type="AlphaFoldDB" id="A0A7W6KRE4"/>
<name>A0A7W6KRE4_9HYPH</name>
<evidence type="ECO:0000259" key="2">
    <source>
        <dbReference type="PROSITE" id="PS50937"/>
    </source>
</evidence>
<dbReference type="InterPro" id="IPR000551">
    <property type="entry name" value="MerR-type_HTH_dom"/>
</dbReference>
<keyword evidence="1 3" id="KW-0238">DNA-binding</keyword>
<dbReference type="CDD" id="cd04785">
    <property type="entry name" value="HTH_CadR-PbrR-like"/>
    <property type="match status" value="1"/>
</dbReference>
<comment type="caution">
    <text evidence="3">The sequence shown here is derived from an EMBL/GenBank/DDBJ whole genome shotgun (WGS) entry which is preliminary data.</text>
</comment>
<evidence type="ECO:0000313" key="3">
    <source>
        <dbReference type="EMBL" id="MBB4124714.1"/>
    </source>
</evidence>
<dbReference type="PROSITE" id="PS00552">
    <property type="entry name" value="HTH_MERR_1"/>
    <property type="match status" value="1"/>
</dbReference>
<dbReference type="GO" id="GO:0003700">
    <property type="term" value="F:DNA-binding transcription factor activity"/>
    <property type="evidence" value="ECO:0007669"/>
    <property type="project" value="InterPro"/>
</dbReference>
<gene>
    <name evidence="3" type="ORF">GGR30_004674</name>
</gene>
<dbReference type="PRINTS" id="PR00040">
    <property type="entry name" value="HTHMERR"/>
</dbReference>
<dbReference type="PANTHER" id="PTHR30204">
    <property type="entry name" value="REDOX-CYCLING DRUG-SENSING TRANSCRIPTIONAL ACTIVATOR SOXR"/>
    <property type="match status" value="1"/>
</dbReference>
<dbReference type="PANTHER" id="PTHR30204:SF93">
    <property type="entry name" value="HTH MERR-TYPE DOMAIN-CONTAINING PROTEIN"/>
    <property type="match status" value="1"/>
</dbReference>
<protein>
    <submittedName>
        <fullName evidence="3">DNA-binding transcriptional MerR regulator</fullName>
    </submittedName>
</protein>
<sequence>MFSIGELSRRTGVKVPTIRYYEQSGLIVPAERSEGNQRRYGRDEEGRLAFIRHARDLGISLDAIRELLELSAHPERPCDRADAIAREHLAAVREKITRLKRLEAELARITGHCDADAVGACYVIRSLADHGLCANEHG</sequence>
<dbReference type="InterPro" id="IPR009061">
    <property type="entry name" value="DNA-bd_dom_put_sf"/>
</dbReference>
<dbReference type="InterPro" id="IPR047057">
    <property type="entry name" value="MerR_fam"/>
</dbReference>
<accession>A0A7W6KRE4</accession>